<dbReference type="Pfam" id="PF07940">
    <property type="entry name" value="Hepar_II_III_C"/>
    <property type="match status" value="1"/>
</dbReference>
<dbReference type="EMBL" id="JAVDWR010000001">
    <property type="protein sequence ID" value="MDR7119308.1"/>
    <property type="molecule type" value="Genomic_DNA"/>
</dbReference>
<dbReference type="Gene3D" id="1.50.10.100">
    <property type="entry name" value="Chondroitin AC/alginate lyase"/>
    <property type="match status" value="1"/>
</dbReference>
<evidence type="ECO:0000256" key="4">
    <source>
        <dbReference type="ARBA" id="ARBA00023239"/>
    </source>
</evidence>
<organism evidence="7 8">
    <name type="scientific">Rheinheimera soli</name>
    <dbReference type="NCBI Taxonomy" id="443616"/>
    <lineage>
        <taxon>Bacteria</taxon>
        <taxon>Pseudomonadati</taxon>
        <taxon>Pseudomonadota</taxon>
        <taxon>Gammaproteobacteria</taxon>
        <taxon>Chromatiales</taxon>
        <taxon>Chromatiaceae</taxon>
        <taxon>Rheinheimera</taxon>
    </lineage>
</organism>
<keyword evidence="4" id="KW-0456">Lyase</keyword>
<evidence type="ECO:0000259" key="5">
    <source>
        <dbReference type="Pfam" id="PF07940"/>
    </source>
</evidence>
<evidence type="ECO:0000313" key="7">
    <source>
        <dbReference type="EMBL" id="MDR7119308.1"/>
    </source>
</evidence>
<dbReference type="InterPro" id="IPR012480">
    <property type="entry name" value="Hepar_II_III_C"/>
</dbReference>
<keyword evidence="8" id="KW-1185">Reference proteome</keyword>
<keyword evidence="3" id="KW-0574">Periplasm</keyword>
<dbReference type="RefSeq" id="WP_310273731.1">
    <property type="nucleotide sequence ID" value="NZ_JAVDWR010000001.1"/>
</dbReference>
<sequence>MKVKPGSAPELIRCVQKKLKQAFSDAANQNLGQALFVSKKLKLAPFAAVDFTGWDCWEQDPLNNRSWQWRLNWLSFLPYLMAYHRASGNDEVLHFAREAIQSWLNAYLKTDTSYPFEFIWHDHATALRAEQFVLFSYYCREHAPVWAEHHMEFFCALEQAIVVHGLWLAKDSFYSQHTNHGLEQARVLLLLGVVFDGELANEWQNIAITRIISELEYSFTDEGVHVENSPAYHIFVFKVFLGIIKDYSADILGDLDQKFSFFSAKALNFITYILRPDGKLPPIGDTEQLPTSDAYRDMFGHTLEYQYFLYALTQGKHGVPPPALNHVFAKSGYAVFRDQWPASEHYDKAFHLIAKVGCSSRYHHQQDEGHVSLYAGGEDWLIDSGLYNYISNDPVRKYMRGRVGHNVPIISHANYSKDFEHRMTVWQVTDFSEHVCKPFLNMQLNVLVPLIYHRRVDFDAVTKVIEVKDKVTAEDQQLRNITLQWHFPKDKTIVIEENGILVSSSSGSRLRISFVGEVPDQISMMTGSKDDKVFSCISYKANKVEPSHLVRVLFKERAELEVSTRFSFDIVETKLAPVPASVKRVVQPFSSLITSHYKSNQCLNTAMLGNDLGCIELAKAHRASGIGHVSVLAELSSGGCQLKAKLSENYLTTWLNCRTLNISSIPPIVADMDVLHGLEGLDLLVITGAGFSEIRLTTILLTMLPVLFKRMTKSGEVWICDSLPERLKVLCEIWCGKYGLPLSFISDLEQTTETSDE</sequence>
<evidence type="ECO:0000256" key="2">
    <source>
        <dbReference type="ARBA" id="ARBA00022729"/>
    </source>
</evidence>
<dbReference type="PANTHER" id="PTHR39210:SF1">
    <property type="entry name" value="HEPARIN-SULFATE LYASE"/>
    <property type="match status" value="1"/>
</dbReference>
<name>A0ABU1VUB0_9GAMM</name>
<comment type="caution">
    <text evidence="7">The sequence shown here is derived from an EMBL/GenBank/DDBJ whole genome shotgun (WGS) entry which is preliminary data.</text>
</comment>
<dbReference type="InterPro" id="IPR031680">
    <property type="entry name" value="Hepar_II_III_N"/>
</dbReference>
<comment type="subcellular location">
    <subcellularLocation>
        <location evidence="1">Periplasm</location>
    </subcellularLocation>
</comment>
<reference evidence="7 8" key="1">
    <citation type="submission" date="2023-07" db="EMBL/GenBank/DDBJ databases">
        <title>Sorghum-associated microbial communities from plants grown in Nebraska, USA.</title>
        <authorList>
            <person name="Schachtman D."/>
        </authorList>
    </citation>
    <scope>NUCLEOTIDE SEQUENCE [LARGE SCALE GENOMIC DNA]</scope>
    <source>
        <strain evidence="7 8">4138</strain>
    </source>
</reference>
<keyword evidence="2" id="KW-0732">Signal</keyword>
<proteinExistence type="predicted"/>
<dbReference type="SUPFAM" id="SSF48230">
    <property type="entry name" value="Chondroitin AC/alginate lyase"/>
    <property type="match status" value="1"/>
</dbReference>
<accession>A0ABU1VUB0</accession>
<evidence type="ECO:0000256" key="3">
    <source>
        <dbReference type="ARBA" id="ARBA00022764"/>
    </source>
</evidence>
<protein>
    <recommendedName>
        <fullName evidence="9">Heparin-sulfate lyase N-terminal domain-containing protein</fullName>
    </recommendedName>
</protein>
<dbReference type="Proteomes" id="UP001257909">
    <property type="component" value="Unassembled WGS sequence"/>
</dbReference>
<dbReference type="InterPro" id="IPR008929">
    <property type="entry name" value="Chondroitin_lyas"/>
</dbReference>
<evidence type="ECO:0000256" key="1">
    <source>
        <dbReference type="ARBA" id="ARBA00004418"/>
    </source>
</evidence>
<dbReference type="Pfam" id="PF16889">
    <property type="entry name" value="Hepar_II_III_N"/>
    <property type="match status" value="1"/>
</dbReference>
<feature type="domain" description="Heparin-sulfate lyase N-terminal" evidence="6">
    <location>
        <begin position="26"/>
        <end position="296"/>
    </location>
</feature>
<dbReference type="PANTHER" id="PTHR39210">
    <property type="entry name" value="HEPARIN-SULFATE LYASE"/>
    <property type="match status" value="1"/>
</dbReference>
<dbReference type="Gene3D" id="2.70.98.70">
    <property type="match status" value="1"/>
</dbReference>
<gene>
    <name evidence="7" type="ORF">J2W69_000223</name>
</gene>
<evidence type="ECO:0000313" key="8">
    <source>
        <dbReference type="Proteomes" id="UP001257909"/>
    </source>
</evidence>
<evidence type="ECO:0000259" key="6">
    <source>
        <dbReference type="Pfam" id="PF16889"/>
    </source>
</evidence>
<evidence type="ECO:0008006" key="9">
    <source>
        <dbReference type="Google" id="ProtNLM"/>
    </source>
</evidence>
<feature type="domain" description="Heparinase II/III-like C-terminal" evidence="5">
    <location>
        <begin position="324"/>
        <end position="532"/>
    </location>
</feature>